<dbReference type="AlphaFoldDB" id="A0A397SG47"/>
<organism evidence="3 4">
    <name type="scientific">Glomus cerebriforme</name>
    <dbReference type="NCBI Taxonomy" id="658196"/>
    <lineage>
        <taxon>Eukaryota</taxon>
        <taxon>Fungi</taxon>
        <taxon>Fungi incertae sedis</taxon>
        <taxon>Mucoromycota</taxon>
        <taxon>Glomeromycotina</taxon>
        <taxon>Glomeromycetes</taxon>
        <taxon>Glomerales</taxon>
        <taxon>Glomeraceae</taxon>
        <taxon>Glomus</taxon>
    </lineage>
</organism>
<evidence type="ECO:0000313" key="3">
    <source>
        <dbReference type="EMBL" id="RIA83859.1"/>
    </source>
</evidence>
<gene>
    <name evidence="3" type="ORF">C1645_833147</name>
</gene>
<reference evidence="3 4" key="1">
    <citation type="submission" date="2018-06" db="EMBL/GenBank/DDBJ databases">
        <title>Comparative genomics reveals the genomic features of Rhizophagus irregularis, R. cerebriforme, R. diaphanum and Gigaspora rosea, and their symbiotic lifestyle signature.</title>
        <authorList>
            <person name="Morin E."/>
            <person name="San Clemente H."/>
            <person name="Chen E.C.H."/>
            <person name="De La Providencia I."/>
            <person name="Hainaut M."/>
            <person name="Kuo A."/>
            <person name="Kohler A."/>
            <person name="Murat C."/>
            <person name="Tang N."/>
            <person name="Roy S."/>
            <person name="Loubradou J."/>
            <person name="Henrissat B."/>
            <person name="Grigoriev I.V."/>
            <person name="Corradi N."/>
            <person name="Roux C."/>
            <person name="Martin F.M."/>
        </authorList>
    </citation>
    <scope>NUCLEOTIDE SEQUENCE [LARGE SCALE GENOMIC DNA]</scope>
    <source>
        <strain evidence="3 4">DAOM 227022</strain>
    </source>
</reference>
<name>A0A397SG47_9GLOM</name>
<dbReference type="NCBIfam" id="TIGR00756">
    <property type="entry name" value="PPR"/>
    <property type="match status" value="1"/>
</dbReference>
<dbReference type="PANTHER" id="PTHR47933:SF11">
    <property type="entry name" value="PENTATRICOPEPTIDE REPEAT-CONTAINING PROTEIN 2"/>
    <property type="match status" value="1"/>
</dbReference>
<proteinExistence type="predicted"/>
<keyword evidence="4" id="KW-1185">Reference proteome</keyword>
<dbReference type="STRING" id="658196.A0A397SG47"/>
<keyword evidence="1" id="KW-0677">Repeat</keyword>
<dbReference type="SUPFAM" id="SSF48452">
    <property type="entry name" value="TPR-like"/>
    <property type="match status" value="2"/>
</dbReference>
<dbReference type="PROSITE" id="PS51375">
    <property type="entry name" value="PPR"/>
    <property type="match status" value="2"/>
</dbReference>
<evidence type="ECO:0000256" key="2">
    <source>
        <dbReference type="PROSITE-ProRule" id="PRU00708"/>
    </source>
</evidence>
<protein>
    <recommendedName>
        <fullName evidence="5">Pentacotripeptide-repeat region of PRORP domain-containing protein</fullName>
    </recommendedName>
</protein>
<dbReference type="PANTHER" id="PTHR47933">
    <property type="entry name" value="PENTATRICOPEPTIDE REPEAT-CONTAINING PROTEIN 1, MITOCHONDRIAL"/>
    <property type="match status" value="1"/>
</dbReference>
<dbReference type="InterPro" id="IPR051240">
    <property type="entry name" value="Mito_RNA-Proc/Resp"/>
</dbReference>
<dbReference type="EMBL" id="QKYT01000537">
    <property type="protein sequence ID" value="RIA83859.1"/>
    <property type="molecule type" value="Genomic_DNA"/>
</dbReference>
<feature type="repeat" description="PPR" evidence="2">
    <location>
        <begin position="96"/>
        <end position="130"/>
    </location>
</feature>
<dbReference type="Pfam" id="PF13041">
    <property type="entry name" value="PPR_2"/>
    <property type="match status" value="1"/>
</dbReference>
<dbReference type="OrthoDB" id="185373at2759"/>
<sequence>MFIKTAKYFSFKNSFIKYLITKSILDVSPQLSPFVRSFSTTISCYRIKIPIKKIDPGLKVPNDPYLLSKLISKLGKQDNLEDALSIALNTKKSVQSEVVWNHLINECVKRGRVKLGIRLLNKMKKHSFVPNQQTYTILLNGIAENQTFIDNITQAKNLLEDIQQISKRYNQVKINIIHINCFLKVCARSNNFEALIENFNELFNNKGDLEPNNETYTIIFNACARQGSGYEIALKLWDRLNKDKRKNQKEIDQELEWSLAKRCDSVIIDDNLVRSMLMVCKNFGDHQKGFEIIRNVYGLESGETTPKSSSFICNLSPQTLDVILELCIVSKQYEKGIKLFDDALSQFPDLSLDIYNFNKLIDMCNKVGEYEKAISTIKTIQKRGLRLPQQTYYLLLTSCKNNEDWATAEYLYKELLNNNSKVFDSQILNKMFELAGIQRIKNNSLTEFKWLLGLSHNIVLQNFITSTESENKKDIYRYKKLLRQIKKAYKLVLDKKLDLTNEQIVFYIKALKEIENKLSKAK</sequence>
<accession>A0A397SG47</accession>
<dbReference type="Proteomes" id="UP000265703">
    <property type="component" value="Unassembled WGS sequence"/>
</dbReference>
<evidence type="ECO:0000313" key="4">
    <source>
        <dbReference type="Proteomes" id="UP000265703"/>
    </source>
</evidence>
<evidence type="ECO:0008006" key="5">
    <source>
        <dbReference type="Google" id="ProtNLM"/>
    </source>
</evidence>
<dbReference type="GO" id="GO:0003729">
    <property type="term" value="F:mRNA binding"/>
    <property type="evidence" value="ECO:0007669"/>
    <property type="project" value="TreeGrafter"/>
</dbReference>
<feature type="repeat" description="PPR" evidence="2">
    <location>
        <begin position="353"/>
        <end position="387"/>
    </location>
</feature>
<dbReference type="InterPro" id="IPR011990">
    <property type="entry name" value="TPR-like_helical_dom_sf"/>
</dbReference>
<dbReference type="InterPro" id="IPR002885">
    <property type="entry name" value="PPR_rpt"/>
</dbReference>
<dbReference type="Gene3D" id="1.25.40.10">
    <property type="entry name" value="Tetratricopeptide repeat domain"/>
    <property type="match status" value="3"/>
</dbReference>
<dbReference type="Pfam" id="PF13812">
    <property type="entry name" value="PPR_3"/>
    <property type="match status" value="1"/>
</dbReference>
<evidence type="ECO:0000256" key="1">
    <source>
        <dbReference type="ARBA" id="ARBA00022737"/>
    </source>
</evidence>
<comment type="caution">
    <text evidence="3">The sequence shown here is derived from an EMBL/GenBank/DDBJ whole genome shotgun (WGS) entry which is preliminary data.</text>
</comment>